<evidence type="ECO:0000256" key="1">
    <source>
        <dbReference type="ARBA" id="ARBA00009232"/>
    </source>
</evidence>
<dbReference type="SUPFAM" id="SSF50486">
    <property type="entry name" value="FMT C-terminal domain-like"/>
    <property type="match status" value="1"/>
</dbReference>
<protein>
    <recommendedName>
        <fullName evidence="5">Putative 3-methyladenine DNA glycosylase</fullName>
        <ecNumber evidence="5">3.2.2.-</ecNumber>
    </recommendedName>
</protein>
<evidence type="ECO:0000256" key="3">
    <source>
        <dbReference type="ARBA" id="ARBA00022801"/>
    </source>
</evidence>
<dbReference type="Gene3D" id="3.10.300.10">
    <property type="entry name" value="Methylpurine-DNA glycosylase (MPG)"/>
    <property type="match status" value="1"/>
</dbReference>
<keyword evidence="2 5" id="KW-0227">DNA damage</keyword>
<dbReference type="NCBIfam" id="NF002003">
    <property type="entry name" value="PRK00802.1-3"/>
    <property type="match status" value="1"/>
</dbReference>
<dbReference type="InterPro" id="IPR036995">
    <property type="entry name" value="MPG_sf"/>
</dbReference>
<dbReference type="EMBL" id="JAAGWZ010000001">
    <property type="protein sequence ID" value="NEM89909.1"/>
    <property type="molecule type" value="Genomic_DNA"/>
</dbReference>
<dbReference type="InterPro" id="IPR003180">
    <property type="entry name" value="MPG"/>
</dbReference>
<organism evidence="6 7">
    <name type="scientific">Galbitalea soli</name>
    <dbReference type="NCBI Taxonomy" id="1268042"/>
    <lineage>
        <taxon>Bacteria</taxon>
        <taxon>Bacillati</taxon>
        <taxon>Actinomycetota</taxon>
        <taxon>Actinomycetes</taxon>
        <taxon>Micrococcales</taxon>
        <taxon>Microbacteriaceae</taxon>
        <taxon>Galbitalea</taxon>
    </lineage>
</organism>
<keyword evidence="4 5" id="KW-0234">DNA repair</keyword>
<dbReference type="GO" id="GO:0003677">
    <property type="term" value="F:DNA binding"/>
    <property type="evidence" value="ECO:0007669"/>
    <property type="project" value="InterPro"/>
</dbReference>
<dbReference type="PANTHER" id="PTHR10429:SF0">
    <property type="entry name" value="DNA-3-METHYLADENINE GLYCOSYLASE"/>
    <property type="match status" value="1"/>
</dbReference>
<comment type="similarity">
    <text evidence="1 5">Belongs to the DNA glycosylase MPG family.</text>
</comment>
<keyword evidence="7" id="KW-1185">Reference proteome</keyword>
<evidence type="ECO:0000256" key="2">
    <source>
        <dbReference type="ARBA" id="ARBA00022763"/>
    </source>
</evidence>
<evidence type="ECO:0000313" key="6">
    <source>
        <dbReference type="EMBL" id="NEM89909.1"/>
    </source>
</evidence>
<evidence type="ECO:0000256" key="5">
    <source>
        <dbReference type="HAMAP-Rule" id="MF_00527"/>
    </source>
</evidence>
<dbReference type="GO" id="GO:0006284">
    <property type="term" value="P:base-excision repair"/>
    <property type="evidence" value="ECO:0007669"/>
    <property type="project" value="InterPro"/>
</dbReference>
<dbReference type="GO" id="GO:0003905">
    <property type="term" value="F:alkylbase DNA N-glycosylase activity"/>
    <property type="evidence" value="ECO:0007669"/>
    <property type="project" value="InterPro"/>
</dbReference>
<dbReference type="Proteomes" id="UP000479756">
    <property type="component" value="Unassembled WGS sequence"/>
</dbReference>
<evidence type="ECO:0000256" key="4">
    <source>
        <dbReference type="ARBA" id="ARBA00023204"/>
    </source>
</evidence>
<dbReference type="Pfam" id="PF02245">
    <property type="entry name" value="Pur_DNA_glyco"/>
    <property type="match status" value="1"/>
</dbReference>
<keyword evidence="3 5" id="KW-0378">Hydrolase</keyword>
<dbReference type="EC" id="3.2.2.-" evidence="5"/>
<comment type="caution">
    <text evidence="6">The sequence shown here is derived from an EMBL/GenBank/DDBJ whole genome shotgun (WGS) entry which is preliminary data.</text>
</comment>
<evidence type="ECO:0000313" key="7">
    <source>
        <dbReference type="Proteomes" id="UP000479756"/>
    </source>
</evidence>
<dbReference type="InterPro" id="IPR011034">
    <property type="entry name" value="Formyl_transferase-like_C_sf"/>
</dbReference>
<dbReference type="NCBIfam" id="TIGR00567">
    <property type="entry name" value="3mg"/>
    <property type="match status" value="1"/>
</dbReference>
<dbReference type="HAMAP" id="MF_00527">
    <property type="entry name" value="3MGH"/>
    <property type="match status" value="1"/>
</dbReference>
<dbReference type="AlphaFoldDB" id="A0A7C9PL85"/>
<gene>
    <name evidence="6" type="ORF">G3T37_00880</name>
</gene>
<keyword evidence="6" id="KW-0326">Glycosidase</keyword>
<dbReference type="CDD" id="cd00540">
    <property type="entry name" value="AAG"/>
    <property type="match status" value="1"/>
</dbReference>
<dbReference type="PANTHER" id="PTHR10429">
    <property type="entry name" value="DNA-3-METHYLADENINE GLYCOSYLASE"/>
    <property type="match status" value="1"/>
</dbReference>
<accession>A0A7C9PL85</accession>
<proteinExistence type="inferred from homology"/>
<name>A0A7C9PL85_9MICO</name>
<sequence length="207" mass="21798">MAPTSSDPAALRAVLAAPSVQVAPLLLGARLSANGVTVRLTEVEAYLGELDPGSHAFRGETPRTRVMFGEPGHLYAYFSYGMHVCANVVCSPQGVASAVLLRAGEVVEGVELARERRTTSRMTADLARGPARLCVALGITLGDDGADLTGGRVRLDRVPGGVPESVIRTGPRTGVSGAGGSADYPWRFWIDGDPTVSPYRAQAVRRR</sequence>
<reference evidence="6 7" key="1">
    <citation type="journal article" date="2014" name="Int. J. Syst. Evol. Microbiol.">
        <title>Description of Galbitalea soli gen. nov., sp. nov., and Frondihabitans sucicola sp. nov.</title>
        <authorList>
            <person name="Kim S.J."/>
            <person name="Lim J.M."/>
            <person name="Ahn J.H."/>
            <person name="Weon H.Y."/>
            <person name="Hamada M."/>
            <person name="Suzuki K."/>
            <person name="Ahn T.Y."/>
            <person name="Kwon S.W."/>
        </authorList>
    </citation>
    <scope>NUCLEOTIDE SEQUENCE [LARGE SCALE GENOMIC DNA]</scope>
    <source>
        <strain evidence="6 7">NBRC 108727</strain>
    </source>
</reference>
<dbReference type="RefSeq" id="WP_163471597.1">
    <property type="nucleotide sequence ID" value="NZ_JAAGWZ010000001.1"/>
</dbReference>